<dbReference type="RefSeq" id="WP_182548782.1">
    <property type="nucleotide sequence ID" value="NZ_JACGXN010000001.1"/>
</dbReference>
<keyword evidence="1 5" id="KW-0732">Signal</keyword>
<dbReference type="Gene3D" id="2.40.128.200">
    <property type="match status" value="1"/>
</dbReference>
<evidence type="ECO:0000313" key="8">
    <source>
        <dbReference type="Proteomes" id="UP000549052"/>
    </source>
</evidence>
<feature type="chain" id="PRO_5032986859" evidence="5">
    <location>
        <begin position="23"/>
        <end position="125"/>
    </location>
</feature>
<gene>
    <name evidence="7" type="ORF">FHW16_001904</name>
</gene>
<dbReference type="InterPro" id="IPR036328">
    <property type="entry name" value="MliC_sf"/>
</dbReference>
<feature type="signal peptide" evidence="5">
    <location>
        <begin position="1"/>
        <end position="22"/>
    </location>
</feature>
<evidence type="ECO:0000313" key="7">
    <source>
        <dbReference type="EMBL" id="MBA8878222.1"/>
    </source>
</evidence>
<dbReference type="AlphaFoldDB" id="A0A839EH53"/>
<keyword evidence="3" id="KW-0564">Palmitate</keyword>
<protein>
    <submittedName>
        <fullName evidence="7">Membrane-bound inhibitor of C-type lysozyme</fullName>
    </submittedName>
</protein>
<evidence type="ECO:0000256" key="3">
    <source>
        <dbReference type="ARBA" id="ARBA00023139"/>
    </source>
</evidence>
<feature type="domain" description="C-type lysozyme inhibitor" evidence="6">
    <location>
        <begin position="36"/>
        <end position="106"/>
    </location>
</feature>
<keyword evidence="2" id="KW-0472">Membrane</keyword>
<sequence length="125" mass="13395">MKKLFVSLAFTCALLPALPAMAAEQAAEDRIEQSTYQCERGVIVDATYINTKGGSSFAVINVENKLVPMRASQSGSGALYIAIDQADSYRWHTKGDAAVLSYLDATPGAQEKTLLSECKASDAEE</sequence>
<evidence type="ECO:0000256" key="2">
    <source>
        <dbReference type="ARBA" id="ARBA00023136"/>
    </source>
</evidence>
<dbReference type="SUPFAM" id="SSF141488">
    <property type="entry name" value="YdhA-like"/>
    <property type="match status" value="1"/>
</dbReference>
<comment type="caution">
    <text evidence="7">The sequence shown here is derived from an EMBL/GenBank/DDBJ whole genome shotgun (WGS) entry which is preliminary data.</text>
</comment>
<reference evidence="7 8" key="1">
    <citation type="submission" date="2020-07" db="EMBL/GenBank/DDBJ databases">
        <title>Genomic Encyclopedia of Type Strains, Phase IV (KMG-V): Genome sequencing to study the core and pangenomes of soil and plant-associated prokaryotes.</title>
        <authorList>
            <person name="Whitman W."/>
        </authorList>
    </citation>
    <scope>NUCLEOTIDE SEQUENCE [LARGE SCALE GENOMIC DNA]</scope>
    <source>
        <strain evidence="7 8">AN3</strain>
    </source>
</reference>
<dbReference type="Pfam" id="PF09864">
    <property type="entry name" value="MliC"/>
    <property type="match status" value="1"/>
</dbReference>
<dbReference type="EMBL" id="JACGXN010000001">
    <property type="protein sequence ID" value="MBA8878222.1"/>
    <property type="molecule type" value="Genomic_DNA"/>
</dbReference>
<keyword evidence="8" id="KW-1185">Reference proteome</keyword>
<organism evidence="7 8">
    <name type="scientific">Phyllobacterium myrsinacearum</name>
    <dbReference type="NCBI Taxonomy" id="28101"/>
    <lineage>
        <taxon>Bacteria</taxon>
        <taxon>Pseudomonadati</taxon>
        <taxon>Pseudomonadota</taxon>
        <taxon>Alphaproteobacteria</taxon>
        <taxon>Hyphomicrobiales</taxon>
        <taxon>Phyllobacteriaceae</taxon>
        <taxon>Phyllobacterium</taxon>
    </lineage>
</organism>
<proteinExistence type="predicted"/>
<keyword evidence="4" id="KW-0449">Lipoprotein</keyword>
<evidence type="ECO:0000256" key="5">
    <source>
        <dbReference type="SAM" id="SignalP"/>
    </source>
</evidence>
<evidence type="ECO:0000256" key="1">
    <source>
        <dbReference type="ARBA" id="ARBA00022729"/>
    </source>
</evidence>
<dbReference type="InterPro" id="IPR018660">
    <property type="entry name" value="MliC"/>
</dbReference>
<accession>A0A839EH53</accession>
<evidence type="ECO:0000259" key="6">
    <source>
        <dbReference type="Pfam" id="PF09864"/>
    </source>
</evidence>
<dbReference type="Proteomes" id="UP000549052">
    <property type="component" value="Unassembled WGS sequence"/>
</dbReference>
<name>A0A839EH53_9HYPH</name>
<evidence type="ECO:0000256" key="4">
    <source>
        <dbReference type="ARBA" id="ARBA00023288"/>
    </source>
</evidence>